<protein>
    <recommendedName>
        <fullName evidence="1">DDE-1 domain-containing protein</fullName>
    </recommendedName>
</protein>
<reference evidence="2 3" key="1">
    <citation type="journal article" date="2016" name="Proc. Natl. Acad. Sci. U.S.A.">
        <title>Comparative genomics of biotechnologically important yeasts.</title>
        <authorList>
            <person name="Riley R."/>
            <person name="Haridas S."/>
            <person name="Wolfe K.H."/>
            <person name="Lopes M.R."/>
            <person name="Hittinger C.T."/>
            <person name="Goeker M."/>
            <person name="Salamov A.A."/>
            <person name="Wisecaver J.H."/>
            <person name="Long T.M."/>
            <person name="Calvey C.H."/>
            <person name="Aerts A.L."/>
            <person name="Barry K.W."/>
            <person name="Choi C."/>
            <person name="Clum A."/>
            <person name="Coughlan A.Y."/>
            <person name="Deshpande S."/>
            <person name="Douglass A.P."/>
            <person name="Hanson S.J."/>
            <person name="Klenk H.-P."/>
            <person name="LaButti K.M."/>
            <person name="Lapidus A."/>
            <person name="Lindquist E.A."/>
            <person name="Lipzen A.M."/>
            <person name="Meier-Kolthoff J.P."/>
            <person name="Ohm R.A."/>
            <person name="Otillar R.P."/>
            <person name="Pangilinan J.L."/>
            <person name="Peng Y."/>
            <person name="Rokas A."/>
            <person name="Rosa C.A."/>
            <person name="Scheuner C."/>
            <person name="Sibirny A.A."/>
            <person name="Slot J.C."/>
            <person name="Stielow J.B."/>
            <person name="Sun H."/>
            <person name="Kurtzman C.P."/>
            <person name="Blackwell M."/>
            <person name="Grigoriev I.V."/>
            <person name="Jeffries T.W."/>
        </authorList>
    </citation>
    <scope>NUCLEOTIDE SEQUENCE [LARGE SCALE GENOMIC DNA]</scope>
    <source>
        <strain evidence="2 3">NRRL Y-11557</strain>
    </source>
</reference>
<dbReference type="Pfam" id="PF03184">
    <property type="entry name" value="DDE_1"/>
    <property type="match status" value="1"/>
</dbReference>
<keyword evidence="3" id="KW-1185">Reference proteome</keyword>
<proteinExistence type="predicted"/>
<accession>A0A1E3PTZ9</accession>
<dbReference type="Proteomes" id="UP000094385">
    <property type="component" value="Unassembled WGS sequence"/>
</dbReference>
<name>A0A1E3PTZ9_LIPST</name>
<dbReference type="STRING" id="675824.A0A1E3PTZ9"/>
<dbReference type="OrthoDB" id="3762113at2759"/>
<feature type="domain" description="DDE-1" evidence="1">
    <location>
        <begin position="31"/>
        <end position="104"/>
    </location>
</feature>
<gene>
    <name evidence="2" type="ORF">LIPSTDRAFT_7355</name>
</gene>
<evidence type="ECO:0000313" key="2">
    <source>
        <dbReference type="EMBL" id="ODQ68891.1"/>
    </source>
</evidence>
<dbReference type="EMBL" id="KV454308">
    <property type="protein sequence ID" value="ODQ68891.1"/>
    <property type="molecule type" value="Genomic_DNA"/>
</dbReference>
<dbReference type="AlphaFoldDB" id="A0A1E3PTZ9"/>
<evidence type="ECO:0000313" key="3">
    <source>
        <dbReference type="Proteomes" id="UP000094385"/>
    </source>
</evidence>
<organism evidence="2 3">
    <name type="scientific">Lipomyces starkeyi NRRL Y-11557</name>
    <dbReference type="NCBI Taxonomy" id="675824"/>
    <lineage>
        <taxon>Eukaryota</taxon>
        <taxon>Fungi</taxon>
        <taxon>Dikarya</taxon>
        <taxon>Ascomycota</taxon>
        <taxon>Saccharomycotina</taxon>
        <taxon>Lipomycetes</taxon>
        <taxon>Lipomycetales</taxon>
        <taxon>Lipomycetaceae</taxon>
        <taxon>Lipomyces</taxon>
    </lineage>
</organism>
<dbReference type="InterPro" id="IPR004875">
    <property type="entry name" value="DDE_SF_endonuclease_dom"/>
</dbReference>
<evidence type="ECO:0000259" key="1">
    <source>
        <dbReference type="Pfam" id="PF03184"/>
    </source>
</evidence>
<sequence>MKAKYGITDDDIYNFDETGFMMGVISTTWQAEWATVIQGVNSQGWAVPPFIILAGQYHLANWCQEPNLPYDWVIATTENGWTTNEKGLEWIKHFDKHTAARTKGSHRLLDGEKRR</sequence>
<dbReference type="GO" id="GO:0003676">
    <property type="term" value="F:nucleic acid binding"/>
    <property type="evidence" value="ECO:0007669"/>
    <property type="project" value="InterPro"/>
</dbReference>